<keyword evidence="2 4" id="KW-0689">Ribosomal protein</keyword>
<evidence type="ECO:0000256" key="2">
    <source>
        <dbReference type="ARBA" id="ARBA00022980"/>
    </source>
</evidence>
<evidence type="ECO:0000256" key="4">
    <source>
        <dbReference type="HAMAP-Rule" id="MF_01366"/>
    </source>
</evidence>
<comment type="function">
    <text evidence="4">This protein is one of the early assembly proteins of the 50S ribosomal subunit, although it is not seen to bind rRNA by itself. It is important during the early stages of 50S assembly.</text>
</comment>
<sequence>MARPLPIQKTTIVRNAGGKWYLVDASGKVLGRLATQIAKYLMGKNEPTFFPGVDNGNYVVVINADKVVLTGRKLEQKIYYRHSGYPGGLKMQTAKQLLQTHPERLIYLAVKRMLPKKALGDKYLKRLKVYASDKHPHEAQKPVPIEI</sequence>
<dbReference type="GO" id="GO:0003729">
    <property type="term" value="F:mRNA binding"/>
    <property type="evidence" value="ECO:0007669"/>
    <property type="project" value="TreeGrafter"/>
</dbReference>
<dbReference type="InterPro" id="IPR036899">
    <property type="entry name" value="Ribosomal_uL13_sf"/>
</dbReference>
<keyword evidence="6" id="KW-1185">Reference proteome</keyword>
<dbReference type="PANTHER" id="PTHR11545">
    <property type="entry name" value="RIBOSOMAL PROTEIN L13"/>
    <property type="match status" value="1"/>
</dbReference>
<dbReference type="GO" id="GO:0022625">
    <property type="term" value="C:cytosolic large ribosomal subunit"/>
    <property type="evidence" value="ECO:0007669"/>
    <property type="project" value="TreeGrafter"/>
</dbReference>
<dbReference type="OrthoDB" id="9801330at2"/>
<comment type="similarity">
    <text evidence="1 4">Belongs to the universal ribosomal protein uL13 family.</text>
</comment>
<dbReference type="AlphaFoldDB" id="A0A0X1KQ34"/>
<evidence type="ECO:0000256" key="1">
    <source>
        <dbReference type="ARBA" id="ARBA00006227"/>
    </source>
</evidence>
<dbReference type="InterPro" id="IPR005822">
    <property type="entry name" value="Ribosomal_uL13"/>
</dbReference>
<dbReference type="Proteomes" id="UP000077469">
    <property type="component" value="Chromosome"/>
</dbReference>
<dbReference type="KEGG" id="phy:AJ81_03415"/>
<evidence type="ECO:0000256" key="3">
    <source>
        <dbReference type="ARBA" id="ARBA00023274"/>
    </source>
</evidence>
<evidence type="ECO:0000313" key="5">
    <source>
        <dbReference type="EMBL" id="AJC73417.1"/>
    </source>
</evidence>
<keyword evidence="3 4" id="KW-0687">Ribonucleoprotein</keyword>
<dbReference type="Gene3D" id="3.90.1180.10">
    <property type="entry name" value="Ribosomal protein L13"/>
    <property type="match status" value="1"/>
</dbReference>
<dbReference type="InterPro" id="IPR005823">
    <property type="entry name" value="Ribosomal_uL13_bac-type"/>
</dbReference>
<dbReference type="CDD" id="cd00392">
    <property type="entry name" value="Ribosomal_L13"/>
    <property type="match status" value="1"/>
</dbReference>
<protein>
    <recommendedName>
        <fullName evidence="4">Large ribosomal subunit protein uL13</fullName>
    </recommendedName>
</protein>
<dbReference type="Pfam" id="PF00572">
    <property type="entry name" value="Ribosomal_L13"/>
    <property type="match status" value="1"/>
</dbReference>
<dbReference type="GO" id="GO:0003735">
    <property type="term" value="F:structural constituent of ribosome"/>
    <property type="evidence" value="ECO:0007669"/>
    <property type="project" value="InterPro"/>
</dbReference>
<name>A0A0X1KQ34_9THEM</name>
<dbReference type="RefSeq" id="WP_031502266.1">
    <property type="nucleotide sequence ID" value="NC_022795.1"/>
</dbReference>
<dbReference type="PaxDb" id="1123384-AJ81_03415"/>
<dbReference type="STRING" id="1123384.AJ81_03415"/>
<comment type="subunit">
    <text evidence="4">Part of the 50S ribosomal subunit.</text>
</comment>
<evidence type="ECO:0000313" key="6">
    <source>
        <dbReference type="Proteomes" id="UP000077469"/>
    </source>
</evidence>
<dbReference type="PIRSF" id="PIRSF002181">
    <property type="entry name" value="Ribosomal_L13"/>
    <property type="match status" value="1"/>
</dbReference>
<dbReference type="EMBL" id="CP007141">
    <property type="protein sequence ID" value="AJC73417.1"/>
    <property type="molecule type" value="Genomic_DNA"/>
</dbReference>
<dbReference type="HAMAP" id="MF_01366">
    <property type="entry name" value="Ribosomal_uL13"/>
    <property type="match status" value="1"/>
</dbReference>
<dbReference type="GO" id="GO:0017148">
    <property type="term" value="P:negative regulation of translation"/>
    <property type="evidence" value="ECO:0007669"/>
    <property type="project" value="TreeGrafter"/>
</dbReference>
<dbReference type="NCBIfam" id="TIGR01066">
    <property type="entry name" value="rplM_bact"/>
    <property type="match status" value="1"/>
</dbReference>
<accession>A0A0X1KQ34</accession>
<dbReference type="PANTHER" id="PTHR11545:SF2">
    <property type="entry name" value="LARGE RIBOSOMAL SUBUNIT PROTEIN UL13M"/>
    <property type="match status" value="1"/>
</dbReference>
<dbReference type="GO" id="GO:0006412">
    <property type="term" value="P:translation"/>
    <property type="evidence" value="ECO:0007669"/>
    <property type="project" value="UniProtKB-UniRule"/>
</dbReference>
<gene>
    <name evidence="4" type="primary">rplM</name>
    <name evidence="5" type="ORF">AJ81_03415</name>
</gene>
<reference evidence="5 6" key="1">
    <citation type="submission" date="2014-01" db="EMBL/GenBank/DDBJ databases">
        <title>Genome sequencing of Thermotog hypogea.</title>
        <authorList>
            <person name="Zhang X."/>
            <person name="Alvare G."/>
            <person name="Fristensky B."/>
            <person name="Chen L."/>
            <person name="Suen T."/>
            <person name="Chen Q."/>
            <person name="Ma K."/>
        </authorList>
    </citation>
    <scope>NUCLEOTIDE SEQUENCE [LARGE SCALE GENOMIC DNA]</scope>
    <source>
        <strain evidence="5 6">DSM 11164</strain>
    </source>
</reference>
<dbReference type="PATRIC" id="fig|1123384.7.peg.666"/>
<proteinExistence type="inferred from homology"/>
<organism evidence="5 6">
    <name type="scientific">Pseudothermotoga hypogea DSM 11164 = NBRC 106472</name>
    <dbReference type="NCBI Taxonomy" id="1123384"/>
    <lineage>
        <taxon>Bacteria</taxon>
        <taxon>Thermotogati</taxon>
        <taxon>Thermotogota</taxon>
        <taxon>Thermotogae</taxon>
        <taxon>Thermotogales</taxon>
        <taxon>Thermotogaceae</taxon>
        <taxon>Pseudothermotoga</taxon>
    </lineage>
</organism>
<dbReference type="SUPFAM" id="SSF52161">
    <property type="entry name" value="Ribosomal protein L13"/>
    <property type="match status" value="1"/>
</dbReference>